<reference evidence="2" key="1">
    <citation type="journal article" date="2019" name="Int. J. Syst. Evol. Microbiol.">
        <title>The Global Catalogue of Microorganisms (GCM) 10K type strain sequencing project: providing services to taxonomists for standard genome sequencing and annotation.</title>
        <authorList>
            <consortium name="The Broad Institute Genomics Platform"/>
            <consortium name="The Broad Institute Genome Sequencing Center for Infectious Disease"/>
            <person name="Wu L."/>
            <person name="Ma J."/>
        </authorList>
    </citation>
    <scope>NUCLEOTIDE SEQUENCE [LARGE SCALE GENOMIC DNA]</scope>
    <source>
        <strain evidence="2">CGMCC 4.7248</strain>
    </source>
</reference>
<dbReference type="Proteomes" id="UP001596154">
    <property type="component" value="Unassembled WGS sequence"/>
</dbReference>
<evidence type="ECO:0000313" key="2">
    <source>
        <dbReference type="Proteomes" id="UP001596154"/>
    </source>
</evidence>
<proteinExistence type="predicted"/>
<dbReference type="EMBL" id="JBHSNY010000003">
    <property type="protein sequence ID" value="MFC5634238.1"/>
    <property type="molecule type" value="Genomic_DNA"/>
</dbReference>
<evidence type="ECO:0000313" key="1">
    <source>
        <dbReference type="EMBL" id="MFC5634238.1"/>
    </source>
</evidence>
<dbReference type="RefSeq" id="WP_381019892.1">
    <property type="nucleotide sequence ID" value="NZ_JBHSNY010000003.1"/>
</dbReference>
<protein>
    <submittedName>
        <fullName evidence="1">Uncharacterized protein</fullName>
    </submittedName>
</protein>
<sequence>MTTHHVNSDLDSFNRCVAAVIARFPFCAEGDEERCGEVAEELRDLVSGIDETARVHNGFRETFCDDVAIGDHADWDA</sequence>
<name>A0ABW0UMJ4_9ACTN</name>
<accession>A0ABW0UMJ4</accession>
<comment type="caution">
    <text evidence="1">The sequence shown here is derived from an EMBL/GenBank/DDBJ whole genome shotgun (WGS) entry which is preliminary data.</text>
</comment>
<keyword evidence="2" id="KW-1185">Reference proteome</keyword>
<gene>
    <name evidence="1" type="ORF">ACFPZJ_10675</name>
</gene>
<organism evidence="1 2">
    <name type="scientific">Streptomyces bullii</name>
    <dbReference type="NCBI Taxonomy" id="349910"/>
    <lineage>
        <taxon>Bacteria</taxon>
        <taxon>Bacillati</taxon>
        <taxon>Actinomycetota</taxon>
        <taxon>Actinomycetes</taxon>
        <taxon>Kitasatosporales</taxon>
        <taxon>Streptomycetaceae</taxon>
        <taxon>Streptomyces</taxon>
    </lineage>
</organism>